<organism evidence="10 11">
    <name type="scientific">Candidatus Paralactobacillus gallistercoris</name>
    <dbReference type="NCBI Taxonomy" id="2838724"/>
    <lineage>
        <taxon>Bacteria</taxon>
        <taxon>Bacillati</taxon>
        <taxon>Bacillota</taxon>
        <taxon>Bacilli</taxon>
        <taxon>Lactobacillales</taxon>
        <taxon>Lactobacillaceae</taxon>
        <taxon>Lactobacillus</taxon>
    </lineage>
</organism>
<dbReference type="PANTHER" id="PTHR43495:SF2">
    <property type="entry name" value="D-SERINE_D-ALANINE_GLYCINE TRANSPORTER"/>
    <property type="match status" value="1"/>
</dbReference>
<dbReference type="Proteomes" id="UP000777303">
    <property type="component" value="Unassembled WGS sequence"/>
</dbReference>
<name>A0A948TK52_9LACO</name>
<keyword evidence="3" id="KW-1003">Cell membrane</keyword>
<evidence type="ECO:0000259" key="9">
    <source>
        <dbReference type="Pfam" id="PF00324"/>
    </source>
</evidence>
<feature type="transmembrane region" description="Helical" evidence="8">
    <location>
        <begin position="41"/>
        <end position="61"/>
    </location>
</feature>
<feature type="transmembrane region" description="Helical" evidence="8">
    <location>
        <begin position="361"/>
        <end position="384"/>
    </location>
</feature>
<dbReference type="GO" id="GO:0005886">
    <property type="term" value="C:plasma membrane"/>
    <property type="evidence" value="ECO:0007669"/>
    <property type="project" value="UniProtKB-SubCell"/>
</dbReference>
<keyword evidence="2" id="KW-0813">Transport</keyword>
<reference evidence="10" key="2">
    <citation type="submission" date="2021-04" db="EMBL/GenBank/DDBJ databases">
        <authorList>
            <person name="Gilroy R."/>
        </authorList>
    </citation>
    <scope>NUCLEOTIDE SEQUENCE</scope>
    <source>
        <strain evidence="10">F6-6636</strain>
    </source>
</reference>
<comment type="subcellular location">
    <subcellularLocation>
        <location evidence="1">Cell membrane</location>
        <topology evidence="1">Multi-pass membrane protein</topology>
    </subcellularLocation>
</comment>
<proteinExistence type="predicted"/>
<dbReference type="InterPro" id="IPR004840">
    <property type="entry name" value="Amino_acid_permease_CS"/>
</dbReference>
<evidence type="ECO:0000313" key="11">
    <source>
        <dbReference type="Proteomes" id="UP000777303"/>
    </source>
</evidence>
<feature type="transmembrane region" description="Helical" evidence="8">
    <location>
        <begin position="126"/>
        <end position="147"/>
    </location>
</feature>
<evidence type="ECO:0000256" key="3">
    <source>
        <dbReference type="ARBA" id="ARBA00022475"/>
    </source>
</evidence>
<feature type="domain" description="Amino acid permease/ SLC12A" evidence="9">
    <location>
        <begin position="17"/>
        <end position="445"/>
    </location>
</feature>
<dbReference type="PIRSF" id="PIRSF006060">
    <property type="entry name" value="AA_transporter"/>
    <property type="match status" value="1"/>
</dbReference>
<feature type="transmembrane region" description="Helical" evidence="8">
    <location>
        <begin position="18"/>
        <end position="35"/>
    </location>
</feature>
<comment type="caution">
    <text evidence="10">The sequence shown here is derived from an EMBL/GenBank/DDBJ whole genome shotgun (WGS) entry which is preliminary data.</text>
</comment>
<keyword evidence="7 8" id="KW-0472">Membrane</keyword>
<dbReference type="GO" id="GO:0006865">
    <property type="term" value="P:amino acid transport"/>
    <property type="evidence" value="ECO:0007669"/>
    <property type="project" value="UniProtKB-KW"/>
</dbReference>
<evidence type="ECO:0000256" key="1">
    <source>
        <dbReference type="ARBA" id="ARBA00004651"/>
    </source>
</evidence>
<keyword evidence="5" id="KW-0029">Amino-acid transport</keyword>
<feature type="transmembrane region" description="Helical" evidence="8">
    <location>
        <begin position="283"/>
        <end position="316"/>
    </location>
</feature>
<feature type="transmembrane region" description="Helical" evidence="8">
    <location>
        <begin position="199"/>
        <end position="220"/>
    </location>
</feature>
<evidence type="ECO:0000256" key="8">
    <source>
        <dbReference type="SAM" id="Phobius"/>
    </source>
</evidence>
<dbReference type="EMBL" id="JAHLFS010000063">
    <property type="protein sequence ID" value="MBU3852110.1"/>
    <property type="molecule type" value="Genomic_DNA"/>
</dbReference>
<sequence length="450" mass="49871">METNEQPHLARNLKSRHVQLIAIGGTIGTGLFLGSGESIHFAGPSILLAYLITGIICFWLMRALGELLLSDLDHTSFVDFIRDYLGNRASFIIGWTYWMCWITLAMSEVTALGLYMQFWFPHLPQWIPGLIILVILLSINLITVALFGETEFWFALIKIIAIIALIVTGIFLILIHFKTTSGYVGLNNLVNHGGIFPRGLKGFCLSFQMVVFSFVGVEMVGMTASETADPQHVIPKAINSIPLRIILFYVGSLFVIMCIYPWNKVATNSSPFVQVFGDLGIKAAAGIINFVVITAAASACNSALYTTGRMLFSLAIDSKNKYLHKIGHLSRRQVPQAGLIVSTIIIAIAVILNMFMPNGVFTLVSSIATTCFLFVWASIIGAHLRYRHSSLALKSNFKMPLTPWSDYLVLIFLAFLMIVLCCQKSTLIALILSCVWLLIINLIYQHSAHK</sequence>
<dbReference type="AlphaFoldDB" id="A0A948TK52"/>
<dbReference type="Gene3D" id="1.20.1740.10">
    <property type="entry name" value="Amino acid/polyamine transporter I"/>
    <property type="match status" value="1"/>
</dbReference>
<dbReference type="Pfam" id="PF00324">
    <property type="entry name" value="AA_permease"/>
    <property type="match status" value="1"/>
</dbReference>
<feature type="transmembrane region" description="Helical" evidence="8">
    <location>
        <begin position="337"/>
        <end position="355"/>
    </location>
</feature>
<dbReference type="FunFam" id="1.20.1740.10:FF:000001">
    <property type="entry name" value="Amino acid permease"/>
    <property type="match status" value="1"/>
</dbReference>
<evidence type="ECO:0000256" key="4">
    <source>
        <dbReference type="ARBA" id="ARBA00022692"/>
    </source>
</evidence>
<evidence type="ECO:0000256" key="5">
    <source>
        <dbReference type="ARBA" id="ARBA00022970"/>
    </source>
</evidence>
<feature type="transmembrane region" description="Helical" evidence="8">
    <location>
        <begin position="95"/>
        <end position="120"/>
    </location>
</feature>
<evidence type="ECO:0000256" key="2">
    <source>
        <dbReference type="ARBA" id="ARBA00022448"/>
    </source>
</evidence>
<dbReference type="PROSITE" id="PS00218">
    <property type="entry name" value="AMINO_ACID_PERMEASE_1"/>
    <property type="match status" value="1"/>
</dbReference>
<accession>A0A948TK52</accession>
<feature type="transmembrane region" description="Helical" evidence="8">
    <location>
        <begin position="426"/>
        <end position="444"/>
    </location>
</feature>
<evidence type="ECO:0000313" key="10">
    <source>
        <dbReference type="EMBL" id="MBU3852110.1"/>
    </source>
</evidence>
<dbReference type="PANTHER" id="PTHR43495">
    <property type="entry name" value="GABA PERMEASE"/>
    <property type="match status" value="1"/>
</dbReference>
<protein>
    <submittedName>
        <fullName evidence="10">Amino acid permease</fullName>
    </submittedName>
</protein>
<keyword evidence="6 8" id="KW-1133">Transmembrane helix</keyword>
<feature type="transmembrane region" description="Helical" evidence="8">
    <location>
        <begin position="159"/>
        <end position="179"/>
    </location>
</feature>
<feature type="transmembrane region" description="Helical" evidence="8">
    <location>
        <begin position="241"/>
        <end position="263"/>
    </location>
</feature>
<evidence type="ECO:0000256" key="6">
    <source>
        <dbReference type="ARBA" id="ARBA00022989"/>
    </source>
</evidence>
<dbReference type="InterPro" id="IPR004841">
    <property type="entry name" value="AA-permease/SLC12A_dom"/>
</dbReference>
<reference evidence="10" key="1">
    <citation type="journal article" date="2021" name="PeerJ">
        <title>Extensive microbial diversity within the chicken gut microbiome revealed by metagenomics and culture.</title>
        <authorList>
            <person name="Gilroy R."/>
            <person name="Ravi A."/>
            <person name="Getino M."/>
            <person name="Pursley I."/>
            <person name="Horton D.L."/>
            <person name="Alikhan N.F."/>
            <person name="Baker D."/>
            <person name="Gharbi K."/>
            <person name="Hall N."/>
            <person name="Watson M."/>
            <person name="Adriaenssens E.M."/>
            <person name="Foster-Nyarko E."/>
            <person name="Jarju S."/>
            <person name="Secka A."/>
            <person name="Antonio M."/>
            <person name="Oren A."/>
            <person name="Chaudhuri R.R."/>
            <person name="La Ragione R."/>
            <person name="Hildebrand F."/>
            <person name="Pallen M.J."/>
        </authorList>
    </citation>
    <scope>NUCLEOTIDE SEQUENCE</scope>
    <source>
        <strain evidence="10">F6-6636</strain>
    </source>
</reference>
<gene>
    <name evidence="10" type="ORF">H9901_05375</name>
</gene>
<evidence type="ECO:0000256" key="7">
    <source>
        <dbReference type="ARBA" id="ARBA00023136"/>
    </source>
</evidence>
<keyword evidence="4 8" id="KW-0812">Transmembrane</keyword>
<dbReference type="GO" id="GO:0055085">
    <property type="term" value="P:transmembrane transport"/>
    <property type="evidence" value="ECO:0007669"/>
    <property type="project" value="InterPro"/>
</dbReference>
<feature type="transmembrane region" description="Helical" evidence="8">
    <location>
        <begin position="404"/>
        <end position="420"/>
    </location>
</feature>